<organism evidence="1 2">
    <name type="scientific">Ancylostoma ceylanicum</name>
    <dbReference type="NCBI Taxonomy" id="53326"/>
    <lineage>
        <taxon>Eukaryota</taxon>
        <taxon>Metazoa</taxon>
        <taxon>Ecdysozoa</taxon>
        <taxon>Nematoda</taxon>
        <taxon>Chromadorea</taxon>
        <taxon>Rhabditida</taxon>
        <taxon>Rhabditina</taxon>
        <taxon>Rhabditomorpha</taxon>
        <taxon>Strongyloidea</taxon>
        <taxon>Ancylostomatidae</taxon>
        <taxon>Ancylostomatinae</taxon>
        <taxon>Ancylostoma</taxon>
    </lineage>
</organism>
<gene>
    <name evidence="1" type="primary">Acey_s0267.g748</name>
    <name evidence="1" type="ORF">Y032_0267g748</name>
</gene>
<accession>A0A016S9Y5</accession>
<proteinExistence type="predicted"/>
<name>A0A016S9Y5_9BILA</name>
<evidence type="ECO:0000313" key="1">
    <source>
        <dbReference type="EMBL" id="EYB87162.1"/>
    </source>
</evidence>
<keyword evidence="2" id="KW-1185">Reference proteome</keyword>
<comment type="caution">
    <text evidence="1">The sequence shown here is derived from an EMBL/GenBank/DDBJ whole genome shotgun (WGS) entry which is preliminary data.</text>
</comment>
<protein>
    <submittedName>
        <fullName evidence="1">Uncharacterized protein</fullName>
    </submittedName>
</protein>
<sequence length="145" mass="16007">MYGSKCDLAQDNDPKRCARVPPRNPVNGTKCTHPLRQTTHCDSVNRRVVPLKTRRGRDSDPCFSAGNSCEGVANRITGKFLRRNNSPVVIPETFQATLVCNRLLAQTNPANSGRNTFNNTVMMSKAIEADDLLASLVHCPKFNAH</sequence>
<dbReference type="Proteomes" id="UP000024635">
    <property type="component" value="Unassembled WGS sequence"/>
</dbReference>
<dbReference type="EMBL" id="JARK01001603">
    <property type="protein sequence ID" value="EYB87162.1"/>
    <property type="molecule type" value="Genomic_DNA"/>
</dbReference>
<evidence type="ECO:0000313" key="2">
    <source>
        <dbReference type="Proteomes" id="UP000024635"/>
    </source>
</evidence>
<dbReference type="AlphaFoldDB" id="A0A016S9Y5"/>
<reference evidence="2" key="1">
    <citation type="journal article" date="2015" name="Nat. Genet.">
        <title>The genome and transcriptome of the zoonotic hookworm Ancylostoma ceylanicum identify infection-specific gene families.</title>
        <authorList>
            <person name="Schwarz E.M."/>
            <person name="Hu Y."/>
            <person name="Antoshechkin I."/>
            <person name="Miller M.M."/>
            <person name="Sternberg P.W."/>
            <person name="Aroian R.V."/>
        </authorList>
    </citation>
    <scope>NUCLEOTIDE SEQUENCE</scope>
    <source>
        <strain evidence="2">HY135</strain>
    </source>
</reference>